<organism evidence="1 2">
    <name type="scientific">Chaetomium fimeti</name>
    <dbReference type="NCBI Taxonomy" id="1854472"/>
    <lineage>
        <taxon>Eukaryota</taxon>
        <taxon>Fungi</taxon>
        <taxon>Dikarya</taxon>
        <taxon>Ascomycota</taxon>
        <taxon>Pezizomycotina</taxon>
        <taxon>Sordariomycetes</taxon>
        <taxon>Sordariomycetidae</taxon>
        <taxon>Sordariales</taxon>
        <taxon>Chaetomiaceae</taxon>
        <taxon>Chaetomium</taxon>
    </lineage>
</organism>
<dbReference type="AlphaFoldDB" id="A0AAE0LMQ8"/>
<dbReference type="SUPFAM" id="SSF53098">
    <property type="entry name" value="Ribonuclease H-like"/>
    <property type="match status" value="1"/>
</dbReference>
<proteinExistence type="predicted"/>
<evidence type="ECO:0008006" key="3">
    <source>
        <dbReference type="Google" id="ProtNLM"/>
    </source>
</evidence>
<name>A0AAE0LMQ8_9PEZI</name>
<keyword evidence="2" id="KW-1185">Reference proteome</keyword>
<dbReference type="RefSeq" id="XP_062654397.1">
    <property type="nucleotide sequence ID" value="XM_062804815.1"/>
</dbReference>
<evidence type="ECO:0000313" key="2">
    <source>
        <dbReference type="Proteomes" id="UP001278766"/>
    </source>
</evidence>
<reference evidence="1" key="1">
    <citation type="journal article" date="2023" name="Mol. Phylogenet. Evol.">
        <title>Genome-scale phylogeny and comparative genomics of the fungal order Sordariales.</title>
        <authorList>
            <person name="Hensen N."/>
            <person name="Bonometti L."/>
            <person name="Westerberg I."/>
            <person name="Brannstrom I.O."/>
            <person name="Guillou S."/>
            <person name="Cros-Aarteil S."/>
            <person name="Calhoun S."/>
            <person name="Haridas S."/>
            <person name="Kuo A."/>
            <person name="Mondo S."/>
            <person name="Pangilinan J."/>
            <person name="Riley R."/>
            <person name="LaButti K."/>
            <person name="Andreopoulos B."/>
            <person name="Lipzen A."/>
            <person name="Chen C."/>
            <person name="Yan M."/>
            <person name="Daum C."/>
            <person name="Ng V."/>
            <person name="Clum A."/>
            <person name="Steindorff A."/>
            <person name="Ohm R.A."/>
            <person name="Martin F."/>
            <person name="Silar P."/>
            <person name="Natvig D.O."/>
            <person name="Lalanne C."/>
            <person name="Gautier V."/>
            <person name="Ament-Velasquez S.L."/>
            <person name="Kruys A."/>
            <person name="Hutchinson M.I."/>
            <person name="Powell A.J."/>
            <person name="Barry K."/>
            <person name="Miller A.N."/>
            <person name="Grigoriev I.V."/>
            <person name="Debuchy R."/>
            <person name="Gladieux P."/>
            <person name="Hiltunen Thoren M."/>
            <person name="Johannesson H."/>
        </authorList>
    </citation>
    <scope>NUCLEOTIDE SEQUENCE</scope>
    <source>
        <strain evidence="1">CBS 168.71</strain>
    </source>
</reference>
<gene>
    <name evidence="1" type="ORF">B0H64DRAFT_410866</name>
</gene>
<dbReference type="InterPro" id="IPR036397">
    <property type="entry name" value="RNaseH_sf"/>
</dbReference>
<sequence length="265" mass="29035">MDPSQRERFTGRIYVKHNRDHAVAFADMAASQGSTDEYTILNLFCDGSMDVTDTNRGGISVVYQPPAPGRGGSHRDLVGAAWPVNPVYDCALGELLAVSEALTTALHQISELDSTTTTTHHRSGKPTLVRIFNDNMFNIEYLAAATPRQLAPHLLTLAEPVLALIAVQSWALQNMRPGIQLELHWMPGHFHRVRAHCWADELAKGARASGWAFDSTRKGSPWFRGAESESCVVPFLREELDLAAAKSGRCGGMVVQAGRVPVEVY</sequence>
<dbReference type="GO" id="GO:0003676">
    <property type="term" value="F:nucleic acid binding"/>
    <property type="evidence" value="ECO:0007669"/>
    <property type="project" value="InterPro"/>
</dbReference>
<dbReference type="EMBL" id="JAUEPN010000011">
    <property type="protein sequence ID" value="KAK3290883.1"/>
    <property type="molecule type" value="Genomic_DNA"/>
</dbReference>
<evidence type="ECO:0000313" key="1">
    <source>
        <dbReference type="EMBL" id="KAK3290883.1"/>
    </source>
</evidence>
<protein>
    <recommendedName>
        <fullName evidence="3">RNase H type-1 domain-containing protein</fullName>
    </recommendedName>
</protein>
<reference evidence="1" key="2">
    <citation type="submission" date="2023-06" db="EMBL/GenBank/DDBJ databases">
        <authorList>
            <consortium name="Lawrence Berkeley National Laboratory"/>
            <person name="Haridas S."/>
            <person name="Hensen N."/>
            <person name="Bonometti L."/>
            <person name="Westerberg I."/>
            <person name="Brannstrom I.O."/>
            <person name="Guillou S."/>
            <person name="Cros-Aarteil S."/>
            <person name="Calhoun S."/>
            <person name="Kuo A."/>
            <person name="Mondo S."/>
            <person name="Pangilinan J."/>
            <person name="Riley R."/>
            <person name="Labutti K."/>
            <person name="Andreopoulos B."/>
            <person name="Lipzen A."/>
            <person name="Chen C."/>
            <person name="Yanf M."/>
            <person name="Daum C."/>
            <person name="Ng V."/>
            <person name="Clum A."/>
            <person name="Steindorff A."/>
            <person name="Ohm R."/>
            <person name="Martin F."/>
            <person name="Silar P."/>
            <person name="Natvig D."/>
            <person name="Lalanne C."/>
            <person name="Gautier V."/>
            <person name="Ament-Velasquez S.L."/>
            <person name="Kruys A."/>
            <person name="Hutchinson M.I."/>
            <person name="Powell A.J."/>
            <person name="Barry K."/>
            <person name="Miller A.N."/>
            <person name="Grigoriev I.V."/>
            <person name="Debuchy R."/>
            <person name="Gladieux P."/>
            <person name="Thoren M.H."/>
            <person name="Johannesson H."/>
        </authorList>
    </citation>
    <scope>NUCLEOTIDE SEQUENCE</scope>
    <source>
        <strain evidence="1">CBS 168.71</strain>
    </source>
</reference>
<dbReference type="Proteomes" id="UP001278766">
    <property type="component" value="Unassembled WGS sequence"/>
</dbReference>
<dbReference type="InterPro" id="IPR012337">
    <property type="entry name" value="RNaseH-like_sf"/>
</dbReference>
<dbReference type="Gene3D" id="3.30.420.10">
    <property type="entry name" value="Ribonuclease H-like superfamily/Ribonuclease H"/>
    <property type="match status" value="1"/>
</dbReference>
<comment type="caution">
    <text evidence="1">The sequence shown here is derived from an EMBL/GenBank/DDBJ whole genome shotgun (WGS) entry which is preliminary data.</text>
</comment>
<dbReference type="GeneID" id="87841763"/>
<accession>A0AAE0LMQ8</accession>